<evidence type="ECO:0000256" key="13">
    <source>
        <dbReference type="ARBA" id="ARBA00022989"/>
    </source>
</evidence>
<keyword evidence="15" id="KW-0472">Membrane</keyword>
<evidence type="ECO:0000256" key="8">
    <source>
        <dbReference type="ARBA" id="ARBA00022741"/>
    </source>
</evidence>
<comment type="subcellular location">
    <subcellularLocation>
        <location evidence="1">Endoplasmic reticulum membrane</location>
        <topology evidence="1">Single-pass type I membrane protein</topology>
    </subcellularLocation>
</comment>
<evidence type="ECO:0000256" key="18">
    <source>
        <dbReference type="ARBA" id="ARBA00037982"/>
    </source>
</evidence>
<keyword evidence="17" id="KW-0834">Unfolded protein response</keyword>
<dbReference type="Gene3D" id="3.30.200.20">
    <property type="entry name" value="Phosphorylase Kinase, domain 1"/>
    <property type="match status" value="1"/>
</dbReference>
<dbReference type="GO" id="GO:0010508">
    <property type="term" value="P:positive regulation of autophagy"/>
    <property type="evidence" value="ECO:0007669"/>
    <property type="project" value="EnsemblMetazoa"/>
</dbReference>
<dbReference type="Gene3D" id="1.10.510.10">
    <property type="entry name" value="Transferase(Phosphotransferase) domain 1"/>
    <property type="match status" value="1"/>
</dbReference>
<dbReference type="PROSITE" id="PS50011">
    <property type="entry name" value="PROTEIN_KINASE_DOM"/>
    <property type="match status" value="1"/>
</dbReference>
<evidence type="ECO:0000256" key="14">
    <source>
        <dbReference type="ARBA" id="ARBA00023016"/>
    </source>
</evidence>
<dbReference type="InterPro" id="IPR018391">
    <property type="entry name" value="PQQ_b-propeller_rpt"/>
</dbReference>
<dbReference type="HOGENOM" id="CLU_009091_0_0_1"/>
<evidence type="ECO:0000256" key="1">
    <source>
        <dbReference type="ARBA" id="ARBA00004115"/>
    </source>
</evidence>
<protein>
    <recommendedName>
        <fullName evidence="2">non-specific serine/threonine protein kinase</fullName>
        <ecNumber evidence="2">2.7.11.1</ecNumber>
    </recommendedName>
    <alternativeName>
        <fullName evidence="19">PRKR-like endoplasmic reticulum kinase</fullName>
    </alternativeName>
</protein>
<evidence type="ECO:0000256" key="2">
    <source>
        <dbReference type="ARBA" id="ARBA00012513"/>
    </source>
</evidence>
<dbReference type="InterPro" id="IPR000719">
    <property type="entry name" value="Prot_kinase_dom"/>
</dbReference>
<organism evidence="23 24">
    <name type="scientific">Drosophila simulans</name>
    <name type="common">Fruit fly</name>
    <dbReference type="NCBI Taxonomy" id="7240"/>
    <lineage>
        <taxon>Eukaryota</taxon>
        <taxon>Metazoa</taxon>
        <taxon>Ecdysozoa</taxon>
        <taxon>Arthropoda</taxon>
        <taxon>Hexapoda</taxon>
        <taxon>Insecta</taxon>
        <taxon>Pterygota</taxon>
        <taxon>Neoptera</taxon>
        <taxon>Endopterygota</taxon>
        <taxon>Diptera</taxon>
        <taxon>Brachycera</taxon>
        <taxon>Muscomorpha</taxon>
        <taxon>Ephydroidea</taxon>
        <taxon>Drosophilidae</taxon>
        <taxon>Drosophila</taxon>
        <taxon>Sophophora</taxon>
    </lineage>
</organism>
<dbReference type="Proteomes" id="UP000000304">
    <property type="component" value="Chromosome 3R"/>
</dbReference>
<dbReference type="OrthoDB" id="341578at2759"/>
<dbReference type="PhylomeDB" id="B4QWV7"/>
<evidence type="ECO:0000256" key="21">
    <source>
        <dbReference type="SAM" id="MobiDB-lite"/>
    </source>
</evidence>
<evidence type="ECO:0000256" key="19">
    <source>
        <dbReference type="ARBA" id="ARBA00041500"/>
    </source>
</evidence>
<dbReference type="PANTHER" id="PTHR11042:SF91">
    <property type="entry name" value="EUKARYOTIC TRANSLATION INITIATION FACTOR 2-ALPHA KINASE"/>
    <property type="match status" value="1"/>
</dbReference>
<evidence type="ECO:0000256" key="6">
    <source>
        <dbReference type="ARBA" id="ARBA00022692"/>
    </source>
</evidence>
<keyword evidence="5" id="KW-0808">Transferase</keyword>
<dbReference type="PROSITE" id="PS00108">
    <property type="entry name" value="PROTEIN_KINASE_ST"/>
    <property type="match status" value="1"/>
</dbReference>
<evidence type="ECO:0000256" key="17">
    <source>
        <dbReference type="ARBA" id="ARBA00023230"/>
    </source>
</evidence>
<keyword evidence="9" id="KW-0418">Kinase</keyword>
<keyword evidence="24" id="KW-1185">Reference proteome</keyword>
<keyword evidence="4" id="KW-0597">Phosphoprotein</keyword>
<dbReference type="OMA" id="CMIEERE"/>
<dbReference type="InterPro" id="IPR011047">
    <property type="entry name" value="Quinoprotein_ADH-like_sf"/>
</dbReference>
<dbReference type="PROSITE" id="PS00107">
    <property type="entry name" value="PROTEIN_KINASE_ATP"/>
    <property type="match status" value="1"/>
</dbReference>
<dbReference type="SUPFAM" id="SSF56112">
    <property type="entry name" value="Protein kinase-like (PK-like)"/>
    <property type="match status" value="1"/>
</dbReference>
<dbReference type="Pfam" id="PF00069">
    <property type="entry name" value="Pkinase"/>
    <property type="match status" value="2"/>
</dbReference>
<dbReference type="InterPro" id="IPR011009">
    <property type="entry name" value="Kinase-like_dom_sf"/>
</dbReference>
<feature type="region of interest" description="Disordered" evidence="21">
    <location>
        <begin position="789"/>
        <end position="808"/>
    </location>
</feature>
<evidence type="ECO:0000256" key="16">
    <source>
        <dbReference type="ARBA" id="ARBA00023180"/>
    </source>
</evidence>
<name>B4QWV7_DROSI</name>
<reference evidence="23 24" key="1">
    <citation type="journal article" date="2007" name="Nature">
        <title>Evolution of genes and genomes on the Drosophila phylogeny.</title>
        <authorList>
            <consortium name="Drosophila 12 Genomes Consortium"/>
            <person name="Clark A.G."/>
            <person name="Eisen M.B."/>
            <person name="Smith D.R."/>
            <person name="Bergman C.M."/>
            <person name="Oliver B."/>
            <person name="Markow T.A."/>
            <person name="Kaufman T.C."/>
            <person name="Kellis M."/>
            <person name="Gelbart W."/>
            <person name="Iyer V.N."/>
            <person name="Pollard D.A."/>
            <person name="Sackton T.B."/>
            <person name="Larracuente A.M."/>
            <person name="Singh N.D."/>
            <person name="Abad J.P."/>
            <person name="Abt D.N."/>
            <person name="Adryan B."/>
            <person name="Aguade M."/>
            <person name="Akashi H."/>
            <person name="Anderson W.W."/>
            <person name="Aquadro C.F."/>
            <person name="Ardell D.H."/>
            <person name="Arguello R."/>
            <person name="Artieri C.G."/>
            <person name="Barbash D.A."/>
            <person name="Barker D."/>
            <person name="Barsanti P."/>
            <person name="Batterham P."/>
            <person name="Batzoglou S."/>
            <person name="Begun D."/>
            <person name="Bhutkar A."/>
            <person name="Blanco E."/>
            <person name="Bosak S.A."/>
            <person name="Bradley R.K."/>
            <person name="Brand A.D."/>
            <person name="Brent M.R."/>
            <person name="Brooks A.N."/>
            <person name="Brown R.H."/>
            <person name="Butlin R.K."/>
            <person name="Caggese C."/>
            <person name="Calvi B.R."/>
            <person name="Bernardo de Carvalho A."/>
            <person name="Caspi A."/>
            <person name="Castrezana S."/>
            <person name="Celniker S.E."/>
            <person name="Chang J.L."/>
            <person name="Chapple C."/>
            <person name="Chatterji S."/>
            <person name="Chinwalla A."/>
            <person name="Civetta A."/>
            <person name="Clifton S.W."/>
            <person name="Comeron J.M."/>
            <person name="Costello J.C."/>
            <person name="Coyne J.A."/>
            <person name="Daub J."/>
            <person name="David R.G."/>
            <person name="Delcher A.L."/>
            <person name="Delehaunty K."/>
            <person name="Do C.B."/>
            <person name="Ebling H."/>
            <person name="Edwards K."/>
            <person name="Eickbush T."/>
            <person name="Evans J.D."/>
            <person name="Filipski A."/>
            <person name="Findeiss S."/>
            <person name="Freyhult E."/>
            <person name="Fulton L."/>
            <person name="Fulton R."/>
            <person name="Garcia A.C."/>
            <person name="Gardiner A."/>
            <person name="Garfield D.A."/>
            <person name="Garvin B.E."/>
            <person name="Gibson G."/>
            <person name="Gilbert D."/>
            <person name="Gnerre S."/>
            <person name="Godfrey J."/>
            <person name="Good R."/>
            <person name="Gotea V."/>
            <person name="Gravely B."/>
            <person name="Greenberg A.J."/>
            <person name="Griffiths-Jones S."/>
            <person name="Gross S."/>
            <person name="Guigo R."/>
            <person name="Gustafson E.A."/>
            <person name="Haerty W."/>
            <person name="Hahn M.W."/>
            <person name="Halligan D.L."/>
            <person name="Halpern A.L."/>
            <person name="Halter G.M."/>
            <person name="Han M.V."/>
            <person name="Heger A."/>
            <person name="Hillier L."/>
            <person name="Hinrichs A.S."/>
            <person name="Holmes I."/>
            <person name="Hoskins R.A."/>
            <person name="Hubisz M.J."/>
            <person name="Hultmark D."/>
            <person name="Huntley M.A."/>
            <person name="Jaffe D.B."/>
            <person name="Jagadeeshan S."/>
            <person name="Jeck W.R."/>
            <person name="Johnson J."/>
            <person name="Jones C.D."/>
            <person name="Jordan W.C."/>
            <person name="Karpen G.H."/>
            <person name="Kataoka E."/>
            <person name="Keightley P.D."/>
            <person name="Kheradpour P."/>
            <person name="Kirkness E.F."/>
            <person name="Koerich L.B."/>
            <person name="Kristiansen K."/>
            <person name="Kudrna D."/>
            <person name="Kulathinal R.J."/>
            <person name="Kumar S."/>
            <person name="Kwok R."/>
            <person name="Lander E."/>
            <person name="Langley C.H."/>
            <person name="Lapoint R."/>
            <person name="Lazzaro B.P."/>
            <person name="Lee S.J."/>
            <person name="Levesque L."/>
            <person name="Li R."/>
            <person name="Lin C.F."/>
            <person name="Lin M.F."/>
            <person name="Lindblad-Toh K."/>
            <person name="Llopart A."/>
            <person name="Long M."/>
            <person name="Low L."/>
            <person name="Lozovsky E."/>
            <person name="Lu J."/>
            <person name="Luo M."/>
            <person name="Machado C.A."/>
            <person name="Makalowski W."/>
            <person name="Marzo M."/>
            <person name="Matsuda M."/>
            <person name="Matzkin L."/>
            <person name="McAllister B."/>
            <person name="McBride C.S."/>
            <person name="McKernan B."/>
            <person name="McKernan K."/>
            <person name="Mendez-Lago M."/>
            <person name="Minx P."/>
            <person name="Mollenhauer M.U."/>
            <person name="Montooth K."/>
            <person name="Mount S.M."/>
            <person name="Mu X."/>
            <person name="Myers E."/>
            <person name="Negre B."/>
            <person name="Newfeld S."/>
            <person name="Nielsen R."/>
            <person name="Noor M.A."/>
            <person name="O'Grady P."/>
            <person name="Pachter L."/>
            <person name="Papaceit M."/>
            <person name="Parisi M.J."/>
            <person name="Parisi M."/>
            <person name="Parts L."/>
            <person name="Pedersen J.S."/>
            <person name="Pesole G."/>
            <person name="Phillippy A.M."/>
            <person name="Ponting C.P."/>
            <person name="Pop M."/>
            <person name="Porcelli D."/>
            <person name="Powell J.R."/>
            <person name="Prohaska S."/>
            <person name="Pruitt K."/>
            <person name="Puig M."/>
            <person name="Quesneville H."/>
            <person name="Ram K.R."/>
            <person name="Rand D."/>
            <person name="Rasmussen M.D."/>
            <person name="Reed L.K."/>
            <person name="Reenan R."/>
            <person name="Reily A."/>
            <person name="Remington K.A."/>
            <person name="Rieger T.T."/>
            <person name="Ritchie M.G."/>
            <person name="Robin C."/>
            <person name="Rogers Y.H."/>
            <person name="Rohde C."/>
            <person name="Rozas J."/>
            <person name="Rubenfield M.J."/>
            <person name="Ruiz A."/>
            <person name="Russo S."/>
            <person name="Salzberg S.L."/>
            <person name="Sanchez-Gracia A."/>
            <person name="Saranga D.J."/>
            <person name="Sato H."/>
            <person name="Schaeffer S.W."/>
            <person name="Schatz M.C."/>
            <person name="Schlenke T."/>
            <person name="Schwartz R."/>
            <person name="Segarra C."/>
            <person name="Singh R.S."/>
            <person name="Sirot L."/>
            <person name="Sirota M."/>
            <person name="Sisneros N.B."/>
            <person name="Smith C.D."/>
            <person name="Smith T.F."/>
            <person name="Spieth J."/>
            <person name="Stage D.E."/>
            <person name="Stark A."/>
            <person name="Stephan W."/>
            <person name="Strausberg R.L."/>
            <person name="Strempel S."/>
            <person name="Sturgill D."/>
            <person name="Sutton G."/>
            <person name="Sutton G.G."/>
            <person name="Tao W."/>
            <person name="Teichmann S."/>
            <person name="Tobari Y.N."/>
            <person name="Tomimura Y."/>
            <person name="Tsolas J.M."/>
            <person name="Valente V.L."/>
            <person name="Venter E."/>
            <person name="Venter J.C."/>
            <person name="Vicario S."/>
            <person name="Vieira F.G."/>
            <person name="Vilella A.J."/>
            <person name="Villasante A."/>
            <person name="Walenz B."/>
            <person name="Wang J."/>
            <person name="Wasserman M."/>
            <person name="Watts T."/>
            <person name="Wilson D."/>
            <person name="Wilson R.K."/>
            <person name="Wing R.A."/>
            <person name="Wolfner M.F."/>
            <person name="Wong A."/>
            <person name="Wong G.K."/>
            <person name="Wu C.I."/>
            <person name="Wu G."/>
            <person name="Yamamoto D."/>
            <person name="Yang H.P."/>
            <person name="Yang S.P."/>
            <person name="Yorke J.A."/>
            <person name="Yoshida K."/>
            <person name="Zdobnov E."/>
            <person name="Zhang P."/>
            <person name="Zhang Y."/>
            <person name="Zimin A.V."/>
            <person name="Baldwin J."/>
            <person name="Abdouelleil A."/>
            <person name="Abdulkadir J."/>
            <person name="Abebe A."/>
            <person name="Abera B."/>
            <person name="Abreu J."/>
            <person name="Acer S.C."/>
            <person name="Aftuck L."/>
            <person name="Alexander A."/>
            <person name="An P."/>
            <person name="Anderson E."/>
            <person name="Anderson S."/>
            <person name="Arachi H."/>
            <person name="Azer M."/>
            <person name="Bachantsang P."/>
            <person name="Barry A."/>
            <person name="Bayul T."/>
            <person name="Berlin A."/>
            <person name="Bessette D."/>
            <person name="Bloom T."/>
            <person name="Blye J."/>
            <person name="Boguslavskiy L."/>
            <person name="Bonnet C."/>
            <person name="Boukhgalter B."/>
            <person name="Bourzgui I."/>
            <person name="Brown A."/>
            <person name="Cahill P."/>
            <person name="Channer S."/>
            <person name="Cheshatsang Y."/>
            <person name="Chuda L."/>
            <person name="Citroen M."/>
            <person name="Collymore A."/>
            <person name="Cooke P."/>
            <person name="Costello M."/>
            <person name="D'Aco K."/>
            <person name="Daza R."/>
            <person name="De Haan G."/>
            <person name="DeGray S."/>
            <person name="DeMaso C."/>
            <person name="Dhargay N."/>
            <person name="Dooley K."/>
            <person name="Dooley E."/>
            <person name="Doricent M."/>
            <person name="Dorje P."/>
            <person name="Dorjee K."/>
            <person name="Dupes A."/>
            <person name="Elong R."/>
            <person name="Falk J."/>
            <person name="Farina A."/>
            <person name="Faro S."/>
            <person name="Ferguson D."/>
            <person name="Fisher S."/>
            <person name="Foley C.D."/>
            <person name="Franke A."/>
            <person name="Friedrich D."/>
            <person name="Gadbois L."/>
            <person name="Gearin G."/>
            <person name="Gearin C.R."/>
            <person name="Giannoukos G."/>
            <person name="Goode T."/>
            <person name="Graham J."/>
            <person name="Grandbois E."/>
            <person name="Grewal S."/>
            <person name="Gyaltsen K."/>
            <person name="Hafez N."/>
            <person name="Hagos B."/>
            <person name="Hall J."/>
            <person name="Henson C."/>
            <person name="Hollinger A."/>
            <person name="Honan T."/>
            <person name="Huard M.D."/>
            <person name="Hughes L."/>
            <person name="Hurhula B."/>
            <person name="Husby M.E."/>
            <person name="Kamat A."/>
            <person name="Kanga B."/>
            <person name="Kashin S."/>
            <person name="Khazanovich D."/>
            <person name="Kisner P."/>
            <person name="Lance K."/>
            <person name="Lara M."/>
            <person name="Lee W."/>
            <person name="Lennon N."/>
            <person name="Letendre F."/>
            <person name="LeVine R."/>
            <person name="Lipovsky A."/>
            <person name="Liu X."/>
            <person name="Liu J."/>
            <person name="Liu S."/>
            <person name="Lokyitsang T."/>
            <person name="Lokyitsang Y."/>
            <person name="Lubonja R."/>
            <person name="Lui A."/>
            <person name="MacDonald P."/>
            <person name="Magnisalis V."/>
            <person name="Maru K."/>
            <person name="Matthews C."/>
            <person name="McCusker W."/>
            <person name="McDonough S."/>
            <person name="Mehta T."/>
            <person name="Meldrim J."/>
            <person name="Meneus L."/>
            <person name="Mihai O."/>
            <person name="Mihalev A."/>
            <person name="Mihova T."/>
            <person name="Mittelman R."/>
            <person name="Mlenga V."/>
            <person name="Montmayeur A."/>
            <person name="Mulrain L."/>
            <person name="Navidi A."/>
            <person name="Naylor J."/>
            <person name="Negash T."/>
            <person name="Nguyen T."/>
            <person name="Nguyen N."/>
            <person name="Nicol R."/>
            <person name="Norbu C."/>
            <person name="Norbu N."/>
            <person name="Novod N."/>
            <person name="O'Neill B."/>
            <person name="Osman S."/>
            <person name="Markiewicz E."/>
            <person name="Oyono O.L."/>
            <person name="Patti C."/>
            <person name="Phunkhang P."/>
            <person name="Pierre F."/>
            <person name="Priest M."/>
            <person name="Raghuraman S."/>
            <person name="Rege F."/>
            <person name="Reyes R."/>
            <person name="Rise C."/>
            <person name="Rogov P."/>
            <person name="Ross K."/>
            <person name="Ryan E."/>
            <person name="Settipalli S."/>
            <person name="Shea T."/>
            <person name="Sherpa N."/>
            <person name="Shi L."/>
            <person name="Shih D."/>
            <person name="Sparrow T."/>
            <person name="Spaulding J."/>
            <person name="Stalker J."/>
            <person name="Stange-Thomann N."/>
            <person name="Stavropoulos S."/>
            <person name="Stone C."/>
            <person name="Strader C."/>
            <person name="Tesfaye S."/>
            <person name="Thomson T."/>
            <person name="Thoulutsang Y."/>
            <person name="Thoulutsang D."/>
            <person name="Topham K."/>
            <person name="Topping I."/>
            <person name="Tsamla T."/>
            <person name="Vassiliev H."/>
            <person name="Vo A."/>
            <person name="Wangchuk T."/>
            <person name="Wangdi T."/>
            <person name="Weiand M."/>
            <person name="Wilkinson J."/>
            <person name="Wilson A."/>
            <person name="Yadav S."/>
            <person name="Young G."/>
            <person name="Yu Q."/>
            <person name="Zembek L."/>
            <person name="Zhong D."/>
            <person name="Zimmer A."/>
            <person name="Zwirko Z."/>
            <person name="Jaffe D.B."/>
            <person name="Alvarez P."/>
            <person name="Brockman W."/>
            <person name="Butler J."/>
            <person name="Chin C."/>
            <person name="Gnerre S."/>
            <person name="Grabherr M."/>
            <person name="Kleber M."/>
            <person name="Mauceli E."/>
            <person name="MacCallum I."/>
        </authorList>
    </citation>
    <scope>NUCLEOTIDE SEQUENCE [LARGE SCALE GENOMIC DNA]</scope>
    <source>
        <strain evidence="24">white501</strain>
    </source>
</reference>
<keyword evidence="7" id="KW-0732">Signal</keyword>
<dbReference type="InterPro" id="IPR017441">
    <property type="entry name" value="Protein_kinase_ATP_BS"/>
</dbReference>
<dbReference type="EC" id="2.7.11.1" evidence="2"/>
<feature type="region of interest" description="Disordered" evidence="21">
    <location>
        <begin position="534"/>
        <end position="553"/>
    </location>
</feature>
<keyword evidence="11 20" id="KW-0067">ATP-binding</keyword>
<dbReference type="GO" id="GO:0005789">
    <property type="term" value="C:endoplasmic reticulum membrane"/>
    <property type="evidence" value="ECO:0007669"/>
    <property type="project" value="UniProtKB-SubCell"/>
</dbReference>
<dbReference type="InterPro" id="IPR008271">
    <property type="entry name" value="Ser/Thr_kinase_AS"/>
</dbReference>
<dbReference type="InterPro" id="IPR050339">
    <property type="entry name" value="CC_SR_Kinase"/>
</dbReference>
<evidence type="ECO:0000256" key="12">
    <source>
        <dbReference type="ARBA" id="ARBA00022845"/>
    </source>
</evidence>
<dbReference type="Gene3D" id="2.130.10.10">
    <property type="entry name" value="YVTN repeat-like/Quinoprotein amine dehydrogenase"/>
    <property type="match status" value="1"/>
</dbReference>
<dbReference type="CDD" id="cd09768">
    <property type="entry name" value="Luminal_EIF2AK3"/>
    <property type="match status" value="1"/>
</dbReference>
<feature type="compositionally biased region" description="Acidic residues" evidence="21">
    <location>
        <begin position="710"/>
        <end position="720"/>
    </location>
</feature>
<feature type="binding site" evidence="20">
    <location>
        <position position="593"/>
    </location>
    <ligand>
        <name>ATP</name>
        <dbReference type="ChEBI" id="CHEBI:30616"/>
    </ligand>
</feature>
<evidence type="ECO:0000256" key="4">
    <source>
        <dbReference type="ARBA" id="ARBA00022553"/>
    </source>
</evidence>
<evidence type="ECO:0000256" key="3">
    <source>
        <dbReference type="ARBA" id="ARBA00022527"/>
    </source>
</evidence>
<evidence type="ECO:0000256" key="15">
    <source>
        <dbReference type="ARBA" id="ARBA00023136"/>
    </source>
</evidence>
<keyword evidence="10" id="KW-0256">Endoplasmic reticulum</keyword>
<evidence type="ECO:0000256" key="7">
    <source>
        <dbReference type="ARBA" id="ARBA00022729"/>
    </source>
</evidence>
<dbReference type="AlphaFoldDB" id="B4QWV7"/>
<dbReference type="GO" id="GO:0004694">
    <property type="term" value="F:eukaryotic translation initiation factor 2alpha kinase activity"/>
    <property type="evidence" value="ECO:0007669"/>
    <property type="project" value="EnsemblMetazoa"/>
</dbReference>
<feature type="compositionally biased region" description="Acidic residues" evidence="21">
    <location>
        <begin position="735"/>
        <end position="750"/>
    </location>
</feature>
<keyword evidence="3" id="KW-0723">Serine/threonine-protein kinase</keyword>
<dbReference type="SMART" id="SM00564">
    <property type="entry name" value="PQQ"/>
    <property type="match status" value="2"/>
</dbReference>
<dbReference type="SUPFAM" id="SSF50998">
    <property type="entry name" value="Quinoprotein alcohol dehydrogenase-like"/>
    <property type="match status" value="1"/>
</dbReference>
<dbReference type="GO" id="GO:0005634">
    <property type="term" value="C:nucleus"/>
    <property type="evidence" value="ECO:0007669"/>
    <property type="project" value="TreeGrafter"/>
</dbReference>
<feature type="domain" description="Protein kinase" evidence="22">
    <location>
        <begin position="564"/>
        <end position="1054"/>
    </location>
</feature>
<dbReference type="GO" id="GO:0010389">
    <property type="term" value="P:regulation of G2/M transition of mitotic cell cycle"/>
    <property type="evidence" value="ECO:0007669"/>
    <property type="project" value="EnsemblMetazoa"/>
</dbReference>
<evidence type="ECO:0000313" key="23">
    <source>
        <dbReference type="EMBL" id="EDX11719.1"/>
    </source>
</evidence>
<dbReference type="FunFam" id="2.130.10.10:FF:002520">
    <property type="entry name" value="GG11023"/>
    <property type="match status" value="1"/>
</dbReference>
<evidence type="ECO:0000256" key="10">
    <source>
        <dbReference type="ARBA" id="ARBA00022824"/>
    </source>
</evidence>
<keyword evidence="14" id="KW-0346">Stress response</keyword>
<dbReference type="SMART" id="SM00220">
    <property type="entry name" value="S_TKc"/>
    <property type="match status" value="1"/>
</dbReference>
<evidence type="ECO:0000256" key="5">
    <source>
        <dbReference type="ARBA" id="ARBA00022679"/>
    </source>
</evidence>
<feature type="region of interest" description="Disordered" evidence="21">
    <location>
        <begin position="710"/>
        <end position="761"/>
    </location>
</feature>
<dbReference type="FunFam" id="1.10.510.10:FF:000251">
    <property type="entry name" value="eukaryotic translation initiation factor 2-alpha kinase 3"/>
    <property type="match status" value="1"/>
</dbReference>
<evidence type="ECO:0000313" key="24">
    <source>
        <dbReference type="Proteomes" id="UP000000304"/>
    </source>
</evidence>
<accession>B4QWV7</accession>
<dbReference type="InterPro" id="IPR015943">
    <property type="entry name" value="WD40/YVTN_repeat-like_dom_sf"/>
</dbReference>
<evidence type="ECO:0000256" key="20">
    <source>
        <dbReference type="PROSITE-ProRule" id="PRU10141"/>
    </source>
</evidence>
<evidence type="ECO:0000256" key="9">
    <source>
        <dbReference type="ARBA" id="ARBA00022777"/>
    </source>
</evidence>
<dbReference type="GO" id="GO:0046330">
    <property type="term" value="P:positive regulation of JNK cascade"/>
    <property type="evidence" value="ECO:0007669"/>
    <property type="project" value="EnsemblMetazoa"/>
</dbReference>
<dbReference type="GO" id="GO:0005524">
    <property type="term" value="F:ATP binding"/>
    <property type="evidence" value="ECO:0007669"/>
    <property type="project" value="UniProtKB-UniRule"/>
</dbReference>
<proteinExistence type="inferred from homology"/>
<keyword evidence="16" id="KW-0325">Glycoprotein</keyword>
<evidence type="ECO:0000259" key="22">
    <source>
        <dbReference type="PROSITE" id="PS50011"/>
    </source>
</evidence>
<dbReference type="FunFam" id="3.30.200.20:FF:000193">
    <property type="entry name" value="Eukaryotic translation initiation factor 2-alpha kinase 3"/>
    <property type="match status" value="1"/>
</dbReference>
<feature type="compositionally biased region" description="Polar residues" evidence="21">
    <location>
        <begin position="539"/>
        <end position="551"/>
    </location>
</feature>
<comment type="similarity">
    <text evidence="18">Belongs to the protein kinase superfamily. Ser/Thr protein kinase family. GCN2 subfamily.</text>
</comment>
<sequence length="1084" mass="122644">MGMQDDLDGIVRHRRRSRSFLQIVALTMAGLVAFSPAQVLAGHPTTDSELQTAGSPRPPGLVHCVDQEERRVARRLLYISTLDGRLSALDIAKSGKLRWSVPTGPGPLISSSIHRLELTNNGQLVRMIPSLSGGIYKFDGDSIDPIPITAEHLLSSSAKFSDDLVISGGKETRSYGVSVRTGQLLYECSLNGCVNSTEEGLAIDDTIREPDEEDQLEDGEQLRDDAGYIVRHDPLLDDVIIVRRQTQTVRAVESRTGMERWNFSVGQHELDLVRPSECQLQPRDELELAVLDVDIKVVVPEGIICAFSKSEPQTMLWKYKFDHPIVSAWNTNADDELKPIDLFSSAQWLWDQDENDKELPNAPQSPPSIYLGMYDKQLYIQESIRLRQEIMDQTNVYQQLTGDTSLMPRIPWKPIAATITAPTSPTNATSEGTEATGNHSINDDLGFSLDDIDAPVKVVILSLWFWWKEIVVIAFTSAVILNIFMGQRNQRVEREYLVIERHVPVQTAIEATEASTQALLGPVVPMQRPGNRFSFPPRQANQRTFSESTTHSGEHYTSRFQSDFELMQCLGRGGFGVVFEAKNKLDENRYAIKRITLPNKESSRQRVLREARTLASCEHHNIVRYFHSWTETPPTGWQEEEDRKLLAHELSTSIQIETPDDSTMPSLAEQLKEKRQQQLLSWVSDAANSTACSHDFHLPGESSLRNIREEYDDDEEEDSLIEFRSESQSAALRAEEEDDTDDDDEEDEEQQGDHVKRHRSSVSIDIHSASFDLKNINYSQHQLVSNSFQIESVRPKSSGSDDADDDNKARRKPLTLALAQNHNNNQNGSHPTPSSATILNGTVAKPSKVYLYIQMQLCRKESLRDWLRDNRSEARAAHIGDIFHQIVDAVDYVHLKGLIHRDLKPSNIFFSQDGQIKIGDFGLVTDMADIPNLVAKCGDQSGLPSCARHTQQVGTHLYMSPEQLLGQHYDYKVDIYSLGLIFFELHVYFSTEMERIKTLRSLRDGQYPKDFAVNYPQQYDLLQQMLSAQPEQRPQTKQLKSQLRNILQLPHLLLEGRSEQAELAERARRLSRSRTFSSSSEPHQ</sequence>
<dbReference type="PANTHER" id="PTHR11042">
    <property type="entry name" value="EUKARYOTIC TRANSLATION INITIATION FACTOR 2-ALPHA KINASE EIF2-ALPHA KINASE -RELATED"/>
    <property type="match status" value="1"/>
</dbReference>
<dbReference type="EMBL" id="CM000364">
    <property type="protein sequence ID" value="EDX11719.1"/>
    <property type="molecule type" value="Genomic_DNA"/>
</dbReference>
<dbReference type="STRING" id="7240.B4QWV7"/>
<gene>
    <name evidence="23" type="primary">Dsim\GD19618</name>
    <name evidence="23" type="ORF">Dsim_GD19618</name>
</gene>
<evidence type="ECO:0000256" key="11">
    <source>
        <dbReference type="ARBA" id="ARBA00022840"/>
    </source>
</evidence>
<keyword evidence="6" id="KW-0812">Transmembrane</keyword>
<dbReference type="GO" id="GO:0036499">
    <property type="term" value="P:PERK-mediated unfolded protein response"/>
    <property type="evidence" value="ECO:0007669"/>
    <property type="project" value="EnsemblMetazoa"/>
</dbReference>
<keyword evidence="8 20" id="KW-0547">Nucleotide-binding</keyword>
<keyword evidence="13" id="KW-1133">Transmembrane helix</keyword>
<keyword evidence="12" id="KW-0810">Translation regulation</keyword>